<sequence length="210" mass="23884">MTRSELSVHSPRVVRKAFRAQANSAGLTYRAAIAATKKREEEEGKKVEKPVGIIRRNPGRMDGVQWNGDSFVCARQVDGDGFRPSEAGTWDQEEHDTSADDRRPPTEPIVVSLLDIARPAKRRGVAKKYVVLPTIRRVMDLEDDTQSEQWEQWEAGSDAWDVQSEQWETQSEQWEIPGGDYGAEEWEELYGEKSEQATRSYSSALRADER</sequence>
<organism evidence="2 3">
    <name type="scientific">Mycena alexandri</name>
    <dbReference type="NCBI Taxonomy" id="1745969"/>
    <lineage>
        <taxon>Eukaryota</taxon>
        <taxon>Fungi</taxon>
        <taxon>Dikarya</taxon>
        <taxon>Basidiomycota</taxon>
        <taxon>Agaricomycotina</taxon>
        <taxon>Agaricomycetes</taxon>
        <taxon>Agaricomycetidae</taxon>
        <taxon>Agaricales</taxon>
        <taxon>Marasmiineae</taxon>
        <taxon>Mycenaceae</taxon>
        <taxon>Mycena</taxon>
    </lineage>
</organism>
<dbReference type="Proteomes" id="UP001218188">
    <property type="component" value="Unassembled WGS sequence"/>
</dbReference>
<evidence type="ECO:0000313" key="2">
    <source>
        <dbReference type="EMBL" id="KAJ7037670.1"/>
    </source>
</evidence>
<evidence type="ECO:0000313" key="3">
    <source>
        <dbReference type="Proteomes" id="UP001218188"/>
    </source>
</evidence>
<feature type="compositionally biased region" description="Basic and acidic residues" evidence="1">
    <location>
        <begin position="95"/>
        <end position="105"/>
    </location>
</feature>
<protein>
    <submittedName>
        <fullName evidence="2">Uncharacterized protein</fullName>
    </submittedName>
</protein>
<accession>A0AAD6X6V3</accession>
<feature type="region of interest" description="Disordered" evidence="1">
    <location>
        <begin position="190"/>
        <end position="210"/>
    </location>
</feature>
<gene>
    <name evidence="2" type="ORF">C8F04DRAFT_1092001</name>
</gene>
<comment type="caution">
    <text evidence="2">The sequence shown here is derived from an EMBL/GenBank/DDBJ whole genome shotgun (WGS) entry which is preliminary data.</text>
</comment>
<evidence type="ECO:0000256" key="1">
    <source>
        <dbReference type="SAM" id="MobiDB-lite"/>
    </source>
</evidence>
<feature type="region of interest" description="Disordered" evidence="1">
    <location>
        <begin position="82"/>
        <end position="106"/>
    </location>
</feature>
<proteinExistence type="predicted"/>
<keyword evidence="3" id="KW-1185">Reference proteome</keyword>
<name>A0AAD6X6V3_9AGAR</name>
<dbReference type="AlphaFoldDB" id="A0AAD6X6V3"/>
<reference evidence="2" key="1">
    <citation type="submission" date="2023-03" db="EMBL/GenBank/DDBJ databases">
        <title>Massive genome expansion in bonnet fungi (Mycena s.s.) driven by repeated elements and novel gene families across ecological guilds.</title>
        <authorList>
            <consortium name="Lawrence Berkeley National Laboratory"/>
            <person name="Harder C.B."/>
            <person name="Miyauchi S."/>
            <person name="Viragh M."/>
            <person name="Kuo A."/>
            <person name="Thoen E."/>
            <person name="Andreopoulos B."/>
            <person name="Lu D."/>
            <person name="Skrede I."/>
            <person name="Drula E."/>
            <person name="Henrissat B."/>
            <person name="Morin E."/>
            <person name="Kohler A."/>
            <person name="Barry K."/>
            <person name="LaButti K."/>
            <person name="Morin E."/>
            <person name="Salamov A."/>
            <person name="Lipzen A."/>
            <person name="Mereny Z."/>
            <person name="Hegedus B."/>
            <person name="Baldrian P."/>
            <person name="Stursova M."/>
            <person name="Weitz H."/>
            <person name="Taylor A."/>
            <person name="Grigoriev I.V."/>
            <person name="Nagy L.G."/>
            <person name="Martin F."/>
            <person name="Kauserud H."/>
        </authorList>
    </citation>
    <scope>NUCLEOTIDE SEQUENCE</scope>
    <source>
        <strain evidence="2">CBHHK200</strain>
    </source>
</reference>
<dbReference type="EMBL" id="JARJCM010000036">
    <property type="protein sequence ID" value="KAJ7037670.1"/>
    <property type="molecule type" value="Genomic_DNA"/>
</dbReference>